<dbReference type="EC" id="6.1.1.20" evidence="13"/>
<keyword evidence="10 13" id="KW-0648">Protein biosynthesis</keyword>
<keyword evidence="7 13" id="KW-0547">Nucleotide-binding</keyword>
<proteinExistence type="inferred from homology"/>
<dbReference type="GO" id="GO:0000049">
    <property type="term" value="F:tRNA binding"/>
    <property type="evidence" value="ECO:0007669"/>
    <property type="project" value="InterPro"/>
</dbReference>
<evidence type="ECO:0000256" key="7">
    <source>
        <dbReference type="ARBA" id="ARBA00022741"/>
    </source>
</evidence>
<evidence type="ECO:0000256" key="5">
    <source>
        <dbReference type="ARBA" id="ARBA00022598"/>
    </source>
</evidence>
<dbReference type="GO" id="GO:0004826">
    <property type="term" value="F:phenylalanine-tRNA ligase activity"/>
    <property type="evidence" value="ECO:0007669"/>
    <property type="project" value="UniProtKB-UniRule"/>
</dbReference>
<evidence type="ECO:0000256" key="9">
    <source>
        <dbReference type="ARBA" id="ARBA00022842"/>
    </source>
</evidence>
<dbReference type="NCBIfam" id="TIGR00468">
    <property type="entry name" value="pheS"/>
    <property type="match status" value="1"/>
</dbReference>
<comment type="subcellular location">
    <subcellularLocation>
        <location evidence="1 13">Cytoplasm</location>
    </subcellularLocation>
</comment>
<dbReference type="PANTHER" id="PTHR11538">
    <property type="entry name" value="PHENYLALANYL-TRNA SYNTHETASE"/>
    <property type="match status" value="1"/>
</dbReference>
<dbReference type="GO" id="GO:0000287">
    <property type="term" value="F:magnesium ion binding"/>
    <property type="evidence" value="ECO:0007669"/>
    <property type="project" value="UniProtKB-UniRule"/>
</dbReference>
<comment type="catalytic activity">
    <reaction evidence="12 13">
        <text>tRNA(Phe) + L-phenylalanine + ATP = L-phenylalanyl-tRNA(Phe) + AMP + diphosphate + H(+)</text>
        <dbReference type="Rhea" id="RHEA:19413"/>
        <dbReference type="Rhea" id="RHEA-COMP:9668"/>
        <dbReference type="Rhea" id="RHEA-COMP:9699"/>
        <dbReference type="ChEBI" id="CHEBI:15378"/>
        <dbReference type="ChEBI" id="CHEBI:30616"/>
        <dbReference type="ChEBI" id="CHEBI:33019"/>
        <dbReference type="ChEBI" id="CHEBI:58095"/>
        <dbReference type="ChEBI" id="CHEBI:78442"/>
        <dbReference type="ChEBI" id="CHEBI:78531"/>
        <dbReference type="ChEBI" id="CHEBI:456215"/>
        <dbReference type="EC" id="6.1.1.20"/>
    </reaction>
</comment>
<comment type="subunit">
    <text evidence="3 13">Tetramer of two alpha and two beta subunits.</text>
</comment>
<dbReference type="Gene3D" id="3.30.930.10">
    <property type="entry name" value="Bira Bifunctional Protein, Domain 2"/>
    <property type="match status" value="1"/>
</dbReference>
<dbReference type="InterPro" id="IPR045864">
    <property type="entry name" value="aa-tRNA-synth_II/BPL/LPL"/>
</dbReference>
<dbReference type="SUPFAM" id="SSF55681">
    <property type="entry name" value="Class II aaRS and biotin synthetases"/>
    <property type="match status" value="1"/>
</dbReference>
<keyword evidence="8 13" id="KW-0067">ATP-binding</keyword>
<evidence type="ECO:0000256" key="2">
    <source>
        <dbReference type="ARBA" id="ARBA00010207"/>
    </source>
</evidence>
<dbReference type="Pfam" id="PF02912">
    <property type="entry name" value="Phe_tRNA-synt_N"/>
    <property type="match status" value="1"/>
</dbReference>
<dbReference type="InterPro" id="IPR002319">
    <property type="entry name" value="Phenylalanyl-tRNA_Synthase"/>
</dbReference>
<dbReference type="InterPro" id="IPR006195">
    <property type="entry name" value="aa-tRNA-synth_II"/>
</dbReference>
<keyword evidence="4 13" id="KW-0963">Cytoplasm</keyword>
<evidence type="ECO:0000256" key="3">
    <source>
        <dbReference type="ARBA" id="ARBA00011209"/>
    </source>
</evidence>
<dbReference type="Pfam" id="PF01409">
    <property type="entry name" value="tRNA-synt_2d"/>
    <property type="match status" value="1"/>
</dbReference>
<accession>A0A7V3ZTD4</accession>
<reference evidence="15" key="1">
    <citation type="journal article" date="2020" name="mSystems">
        <title>Genome- and Community-Level Interaction Insights into Carbon Utilization and Element Cycling Functions of Hydrothermarchaeota in Hydrothermal Sediment.</title>
        <authorList>
            <person name="Zhou Z."/>
            <person name="Liu Y."/>
            <person name="Xu W."/>
            <person name="Pan J."/>
            <person name="Luo Z.H."/>
            <person name="Li M."/>
        </authorList>
    </citation>
    <scope>NUCLEOTIDE SEQUENCE [LARGE SCALE GENOMIC DNA]</scope>
    <source>
        <strain evidence="15">SpSt-695</strain>
    </source>
</reference>
<dbReference type="EMBL" id="DTDP01000103">
    <property type="protein sequence ID" value="HGK53861.1"/>
    <property type="molecule type" value="Genomic_DNA"/>
</dbReference>
<evidence type="ECO:0000313" key="15">
    <source>
        <dbReference type="EMBL" id="HGK53861.1"/>
    </source>
</evidence>
<dbReference type="SUPFAM" id="SSF46589">
    <property type="entry name" value="tRNA-binding arm"/>
    <property type="match status" value="1"/>
</dbReference>
<keyword evidence="5 13" id="KW-0436">Ligase</keyword>
<dbReference type="InterPro" id="IPR004188">
    <property type="entry name" value="Phe-tRNA_ligase_II_N"/>
</dbReference>
<dbReference type="InterPro" id="IPR010978">
    <property type="entry name" value="tRNA-bd_arm"/>
</dbReference>
<keyword evidence="11 13" id="KW-0030">Aminoacyl-tRNA synthetase</keyword>
<dbReference type="GO" id="GO:0005524">
    <property type="term" value="F:ATP binding"/>
    <property type="evidence" value="ECO:0007669"/>
    <property type="project" value="UniProtKB-UniRule"/>
</dbReference>
<evidence type="ECO:0000256" key="10">
    <source>
        <dbReference type="ARBA" id="ARBA00022917"/>
    </source>
</evidence>
<evidence type="ECO:0000256" key="12">
    <source>
        <dbReference type="ARBA" id="ARBA00049255"/>
    </source>
</evidence>
<dbReference type="CDD" id="cd00496">
    <property type="entry name" value="PheRS_alpha_core"/>
    <property type="match status" value="1"/>
</dbReference>
<evidence type="ECO:0000256" key="4">
    <source>
        <dbReference type="ARBA" id="ARBA00022490"/>
    </source>
</evidence>
<evidence type="ECO:0000256" key="13">
    <source>
        <dbReference type="HAMAP-Rule" id="MF_00281"/>
    </source>
</evidence>
<evidence type="ECO:0000256" key="8">
    <source>
        <dbReference type="ARBA" id="ARBA00022840"/>
    </source>
</evidence>
<dbReference type="InterPro" id="IPR004529">
    <property type="entry name" value="Phe-tRNA-synth_IIc_asu"/>
</dbReference>
<organism evidence="15">
    <name type="scientific">candidate division WOR-3 bacterium</name>
    <dbReference type="NCBI Taxonomy" id="2052148"/>
    <lineage>
        <taxon>Bacteria</taxon>
        <taxon>Bacteria division WOR-3</taxon>
    </lineage>
</organism>
<comment type="similarity">
    <text evidence="2 13">Belongs to the class-II aminoacyl-tRNA synthetase family. Phe-tRNA synthetase alpha subunit type 1 subfamily.</text>
</comment>
<dbReference type="AlphaFoldDB" id="A0A7V3ZTD4"/>
<protein>
    <recommendedName>
        <fullName evidence="13">Phenylalanine--tRNA ligase alpha subunit</fullName>
        <ecNumber evidence="13">6.1.1.20</ecNumber>
    </recommendedName>
    <alternativeName>
        <fullName evidence="13">Phenylalanyl-tRNA synthetase alpha subunit</fullName>
        <shortName evidence="13">PheRS</shortName>
    </alternativeName>
</protein>
<sequence>MDLKELKIALEEEIKSCKSFEDLEKLRTKYLGRKGLLKEYFKKLKNFPEEERKEAGKILNEIQEKIKKFIEEKSKEFPKEEEFIDLFLPVRKLLTGSLHPISITLKEIEEIFANMGFEVVSGPEIESEYNNFEALNIPKEHPVRDMQASFFIEEDIILRTHTSPVQIRVMSSRKPPVRIIAPGKVYRVDPFDPSHSPVFHQVEGLYVDEGVTFAELKGTIEIFAREFFGPDTRIKFLPSYFPFTEPSAEVAISCTICKGKGCSTCGGEGWLEILGCGMVHPKVFENVGYDPERYTGYAFGFGVERMAMIKYRIPDIRLFYENSIDFLEIFK</sequence>
<dbReference type="FunFam" id="3.30.930.10:FF:000003">
    <property type="entry name" value="Phenylalanine--tRNA ligase alpha subunit"/>
    <property type="match status" value="1"/>
</dbReference>
<comment type="cofactor">
    <cofactor evidence="13">
        <name>Mg(2+)</name>
        <dbReference type="ChEBI" id="CHEBI:18420"/>
    </cofactor>
    <text evidence="13">Binds 2 magnesium ions per tetramer.</text>
</comment>
<keyword evidence="9 13" id="KW-0460">Magnesium</keyword>
<dbReference type="GO" id="GO:0006432">
    <property type="term" value="P:phenylalanyl-tRNA aminoacylation"/>
    <property type="evidence" value="ECO:0007669"/>
    <property type="project" value="UniProtKB-UniRule"/>
</dbReference>
<feature type="binding site" evidence="13">
    <location>
        <position position="245"/>
    </location>
    <ligand>
        <name>Mg(2+)</name>
        <dbReference type="ChEBI" id="CHEBI:18420"/>
        <note>shared with beta subunit</note>
    </ligand>
</feature>
<feature type="domain" description="Aminoacyl-transfer RNA synthetases class-II family profile" evidence="14">
    <location>
        <begin position="108"/>
        <end position="321"/>
    </location>
</feature>
<comment type="caution">
    <text evidence="15">The sequence shown here is derived from an EMBL/GenBank/DDBJ whole genome shotgun (WGS) entry which is preliminary data.</text>
</comment>
<dbReference type="PROSITE" id="PS50862">
    <property type="entry name" value="AA_TRNA_LIGASE_II"/>
    <property type="match status" value="1"/>
</dbReference>
<evidence type="ECO:0000256" key="6">
    <source>
        <dbReference type="ARBA" id="ARBA00022723"/>
    </source>
</evidence>
<dbReference type="InterPro" id="IPR022911">
    <property type="entry name" value="Phe_tRNA_ligase_alpha1_bac"/>
</dbReference>
<keyword evidence="6 13" id="KW-0479">Metal-binding</keyword>
<gene>
    <name evidence="13" type="primary">pheS</name>
    <name evidence="15" type="ORF">ENU72_02415</name>
</gene>
<dbReference type="HAMAP" id="MF_00281">
    <property type="entry name" value="Phe_tRNA_synth_alpha1"/>
    <property type="match status" value="1"/>
</dbReference>
<dbReference type="PANTHER" id="PTHR11538:SF41">
    <property type="entry name" value="PHENYLALANINE--TRNA LIGASE, MITOCHONDRIAL"/>
    <property type="match status" value="1"/>
</dbReference>
<evidence type="ECO:0000259" key="14">
    <source>
        <dbReference type="PROSITE" id="PS50862"/>
    </source>
</evidence>
<evidence type="ECO:0000256" key="1">
    <source>
        <dbReference type="ARBA" id="ARBA00004496"/>
    </source>
</evidence>
<name>A0A7V3ZTD4_UNCW3</name>
<evidence type="ECO:0000256" key="11">
    <source>
        <dbReference type="ARBA" id="ARBA00023146"/>
    </source>
</evidence>
<dbReference type="GO" id="GO:0005737">
    <property type="term" value="C:cytoplasm"/>
    <property type="evidence" value="ECO:0007669"/>
    <property type="project" value="UniProtKB-SubCell"/>
</dbReference>